<evidence type="ECO:0000313" key="4">
    <source>
        <dbReference type="Proteomes" id="UP001497480"/>
    </source>
</evidence>
<dbReference type="PANTHER" id="PTHR33646">
    <property type="entry name" value="GB|AAF00631.1"/>
    <property type="match status" value="1"/>
</dbReference>
<evidence type="ECO:0000256" key="1">
    <source>
        <dbReference type="SAM" id="Phobius"/>
    </source>
</evidence>
<name>A0AAV1VQP4_LUPLU</name>
<keyword evidence="1" id="KW-1133">Transmembrane helix</keyword>
<accession>A0AAV1VQP4</accession>
<dbReference type="Proteomes" id="UP001497480">
    <property type="component" value="Unassembled WGS sequence"/>
</dbReference>
<dbReference type="PANTHER" id="PTHR33646:SF2">
    <property type="entry name" value="F20H23.8 PROTEIN"/>
    <property type="match status" value="1"/>
</dbReference>
<protein>
    <recommendedName>
        <fullName evidence="2">DUF6821 domain-containing protein</fullName>
    </recommendedName>
</protein>
<proteinExistence type="predicted"/>
<dbReference type="InterPro" id="IPR049224">
    <property type="entry name" value="DUF6821"/>
</dbReference>
<keyword evidence="1" id="KW-0472">Membrane</keyword>
<sequence length="254" mass="28699">MDIDEWEFLSDDTFLDFNEDGEKNYFSSSPSSRKIIEQPKNPRVVHNHLVPLPILLEPKIPMEVTIVSPSLNTEKTKALEAVSVESDQENVSQVFFKLKENEFVDMKMDSPKSSSRVLFPQMDKGEGIENNITSPRMKIGKEMISMECDKEEDSSSWEEENTSGFNMLKWSLTGVGAICSFGVAVAAVCVMFFGTRQRNKLQQDQKIRFQIYADDKRIKQVLQHATKLNDAISAVRGVPMSTAHITIGGYYDGL</sequence>
<organism evidence="3 4">
    <name type="scientific">Lupinus luteus</name>
    <name type="common">European yellow lupine</name>
    <dbReference type="NCBI Taxonomy" id="3873"/>
    <lineage>
        <taxon>Eukaryota</taxon>
        <taxon>Viridiplantae</taxon>
        <taxon>Streptophyta</taxon>
        <taxon>Embryophyta</taxon>
        <taxon>Tracheophyta</taxon>
        <taxon>Spermatophyta</taxon>
        <taxon>Magnoliopsida</taxon>
        <taxon>eudicotyledons</taxon>
        <taxon>Gunneridae</taxon>
        <taxon>Pentapetalae</taxon>
        <taxon>rosids</taxon>
        <taxon>fabids</taxon>
        <taxon>Fabales</taxon>
        <taxon>Fabaceae</taxon>
        <taxon>Papilionoideae</taxon>
        <taxon>50 kb inversion clade</taxon>
        <taxon>genistoids sensu lato</taxon>
        <taxon>core genistoids</taxon>
        <taxon>Genisteae</taxon>
        <taxon>Lupinus</taxon>
    </lineage>
</organism>
<reference evidence="3 4" key="1">
    <citation type="submission" date="2024-03" db="EMBL/GenBank/DDBJ databases">
        <authorList>
            <person name="Martinez-Hernandez J."/>
        </authorList>
    </citation>
    <scope>NUCLEOTIDE SEQUENCE [LARGE SCALE GENOMIC DNA]</scope>
</reference>
<dbReference type="InterPro" id="IPR045883">
    <property type="entry name" value="At4g13530-like"/>
</dbReference>
<gene>
    <name evidence="3" type="ORF">LLUT_LOCUS294</name>
</gene>
<feature type="domain" description="DUF6821" evidence="2">
    <location>
        <begin position="87"/>
        <end position="254"/>
    </location>
</feature>
<feature type="transmembrane region" description="Helical" evidence="1">
    <location>
        <begin position="170"/>
        <end position="193"/>
    </location>
</feature>
<dbReference type="AlphaFoldDB" id="A0AAV1VQP4"/>
<keyword evidence="4" id="KW-1185">Reference proteome</keyword>
<dbReference type="Pfam" id="PF20705">
    <property type="entry name" value="DUF6821"/>
    <property type="match status" value="1"/>
</dbReference>
<keyword evidence="1" id="KW-0812">Transmembrane</keyword>
<evidence type="ECO:0000259" key="2">
    <source>
        <dbReference type="Pfam" id="PF20705"/>
    </source>
</evidence>
<comment type="caution">
    <text evidence="3">The sequence shown here is derived from an EMBL/GenBank/DDBJ whole genome shotgun (WGS) entry which is preliminary data.</text>
</comment>
<evidence type="ECO:0000313" key="3">
    <source>
        <dbReference type="EMBL" id="CAL0299234.1"/>
    </source>
</evidence>
<dbReference type="EMBL" id="CAXHTB010000001">
    <property type="protein sequence ID" value="CAL0299234.1"/>
    <property type="molecule type" value="Genomic_DNA"/>
</dbReference>